<dbReference type="GO" id="GO:0005507">
    <property type="term" value="F:copper ion binding"/>
    <property type="evidence" value="ECO:0007669"/>
    <property type="project" value="TreeGrafter"/>
</dbReference>
<dbReference type="Gene3D" id="4.10.860.10">
    <property type="entry name" value="UVR domain"/>
    <property type="match status" value="1"/>
</dbReference>
<evidence type="ECO:0000256" key="1">
    <source>
        <dbReference type="SAM" id="Coils"/>
    </source>
</evidence>
<dbReference type="PANTHER" id="PTHR38430:SF1">
    <property type="entry name" value="PROTEIN-ARGININE KINASE ACTIVATOR PROTEIN"/>
    <property type="match status" value="1"/>
</dbReference>
<evidence type="ECO:0000313" key="3">
    <source>
        <dbReference type="EMBL" id="QGT51155.1"/>
    </source>
</evidence>
<dbReference type="GO" id="GO:0008270">
    <property type="term" value="F:zinc ion binding"/>
    <property type="evidence" value="ECO:0007669"/>
    <property type="project" value="TreeGrafter"/>
</dbReference>
<dbReference type="InterPro" id="IPR036876">
    <property type="entry name" value="UVR_dom_sf"/>
</dbReference>
<organism evidence="3">
    <name type="scientific">uncultured Bacillota bacterium</name>
    <dbReference type="NCBI Taxonomy" id="344338"/>
    <lineage>
        <taxon>Bacteria</taxon>
        <taxon>Bacillati</taxon>
        <taxon>Bacillota</taxon>
        <taxon>environmental samples</taxon>
    </lineage>
</organism>
<dbReference type="InterPro" id="IPR025542">
    <property type="entry name" value="YacH"/>
</dbReference>
<feature type="domain" description="UVR" evidence="2">
    <location>
        <begin position="135"/>
        <end position="170"/>
    </location>
</feature>
<gene>
    <name evidence="3" type="primary">mcsA</name>
    <name evidence="3" type="ORF">Firmicute1046_2310</name>
</gene>
<dbReference type="PANTHER" id="PTHR38430">
    <property type="entry name" value="PROTEIN-ARGININE KINASE ACTIVATOR PROTEIN"/>
    <property type="match status" value="1"/>
</dbReference>
<reference evidence="3" key="1">
    <citation type="journal article" date="2020" name="J. ISSAAS">
        <title>Lactobacilli and other gastrointestinal microbiota of Peromyscus leucopus, reservoir host for agents of Lyme disease and other zoonoses in North America.</title>
        <authorList>
            <person name="Milovic A."/>
            <person name="Bassam K."/>
            <person name="Shao H."/>
            <person name="Chatzistamou I."/>
            <person name="Tufts D.M."/>
            <person name="Diuk-Wasser M."/>
            <person name="Barbour A.G."/>
        </authorList>
    </citation>
    <scope>NUCLEOTIDE SEQUENCE</scope>
    <source>
        <strain evidence="3">LL40</strain>
    </source>
</reference>
<dbReference type="GO" id="GO:0016301">
    <property type="term" value="F:kinase activity"/>
    <property type="evidence" value="ECO:0007669"/>
    <property type="project" value="UniProtKB-KW"/>
</dbReference>
<dbReference type="PROSITE" id="PS50151">
    <property type="entry name" value="UVR"/>
    <property type="match status" value="1"/>
</dbReference>
<protein>
    <submittedName>
        <fullName evidence="3">Protein-arginine kinase activator protein</fullName>
    </submittedName>
</protein>
<keyword evidence="1" id="KW-0175">Coiled coil</keyword>
<dbReference type="GO" id="GO:1990169">
    <property type="term" value="P:stress response to copper ion"/>
    <property type="evidence" value="ECO:0007669"/>
    <property type="project" value="TreeGrafter"/>
</dbReference>
<dbReference type="InterPro" id="IPR001943">
    <property type="entry name" value="UVR_dom"/>
</dbReference>
<dbReference type="AlphaFoldDB" id="A0A650F4U0"/>
<dbReference type="PIRSF" id="PIRSF015034">
    <property type="entry name" value="YacH"/>
    <property type="match status" value="1"/>
</dbReference>
<sequence>MKCQKCNEREANTHYTQIINGKKQEFYLCDKCAAESPEVAKMQTNFVNPFDMSLENFLSGIFGGSSPSRSIAGNATACPTCGMTFREFSKGGKMGCSTCYETFRESLMAPLKQIHGSTEHTGKIPSRMGGKLKADRKIKDLELKLSQAVLEQNFEEAAKLRDEIKALKSE</sequence>
<proteinExistence type="predicted"/>
<evidence type="ECO:0000259" key="2">
    <source>
        <dbReference type="PROSITE" id="PS50151"/>
    </source>
</evidence>
<name>A0A650F4U0_9FIRM</name>
<dbReference type="GO" id="GO:0046870">
    <property type="term" value="F:cadmium ion binding"/>
    <property type="evidence" value="ECO:0007669"/>
    <property type="project" value="TreeGrafter"/>
</dbReference>
<accession>A0A650F4U0</accession>
<dbReference type="GO" id="GO:0050897">
    <property type="term" value="F:cobalt ion binding"/>
    <property type="evidence" value="ECO:0007669"/>
    <property type="project" value="TreeGrafter"/>
</dbReference>
<dbReference type="EMBL" id="MN577573">
    <property type="protein sequence ID" value="QGT51155.1"/>
    <property type="molecule type" value="Genomic_DNA"/>
</dbReference>
<dbReference type="SUPFAM" id="SSF46600">
    <property type="entry name" value="C-terminal UvrC-binding domain of UvrB"/>
    <property type="match status" value="1"/>
</dbReference>
<dbReference type="GO" id="GO:1990170">
    <property type="term" value="P:stress response to cadmium ion"/>
    <property type="evidence" value="ECO:0007669"/>
    <property type="project" value="TreeGrafter"/>
</dbReference>
<keyword evidence="3" id="KW-0808">Transferase</keyword>
<keyword evidence="3" id="KW-0418">Kinase</keyword>
<dbReference type="Pfam" id="PF02151">
    <property type="entry name" value="UVR"/>
    <property type="match status" value="1"/>
</dbReference>
<feature type="coiled-coil region" evidence="1">
    <location>
        <begin position="131"/>
        <end position="170"/>
    </location>
</feature>